<evidence type="ECO:0000313" key="12">
    <source>
        <dbReference type="EMBL" id="RDV17192.1"/>
    </source>
</evidence>
<keyword evidence="8" id="KW-0119">Carbohydrate metabolism</keyword>
<dbReference type="PROSITE" id="PS51760">
    <property type="entry name" value="GH10_2"/>
    <property type="match status" value="1"/>
</dbReference>
<dbReference type="InterPro" id="IPR003305">
    <property type="entry name" value="CenC_carb-bd"/>
</dbReference>
<name>A0A3D8LJD9_9BACT</name>
<dbReference type="InterPro" id="IPR017853">
    <property type="entry name" value="GH"/>
</dbReference>
<evidence type="ECO:0000256" key="6">
    <source>
        <dbReference type="ARBA" id="ARBA00022737"/>
    </source>
</evidence>
<evidence type="ECO:0000256" key="10">
    <source>
        <dbReference type="ARBA" id="ARBA00023326"/>
    </source>
</evidence>
<organism evidence="12 13">
    <name type="scientific">Pontibacter diazotrophicus</name>
    <dbReference type="NCBI Taxonomy" id="1400979"/>
    <lineage>
        <taxon>Bacteria</taxon>
        <taxon>Pseudomonadati</taxon>
        <taxon>Bacteroidota</taxon>
        <taxon>Cytophagia</taxon>
        <taxon>Cytophagales</taxon>
        <taxon>Hymenobacteraceae</taxon>
        <taxon>Pontibacter</taxon>
    </lineage>
</organism>
<dbReference type="Pfam" id="PF00331">
    <property type="entry name" value="Glyco_hydro_10"/>
    <property type="match status" value="2"/>
</dbReference>
<dbReference type="InterPro" id="IPR044846">
    <property type="entry name" value="GH10"/>
</dbReference>
<dbReference type="EC" id="3.2.1.8" evidence="3"/>
<keyword evidence="7 12" id="KW-0378">Hydrolase</keyword>
<dbReference type="AlphaFoldDB" id="A0A3D8LJD9"/>
<proteinExistence type="inferred from homology"/>
<feature type="domain" description="GH10" evidence="11">
    <location>
        <begin position="421"/>
        <end position="712"/>
    </location>
</feature>
<evidence type="ECO:0000256" key="1">
    <source>
        <dbReference type="ARBA" id="ARBA00000681"/>
    </source>
</evidence>
<keyword evidence="10" id="KW-0624">Polysaccharide degradation</keyword>
<sequence length="717" mass="78288">MRQLYKILLCVSGLAMVTACDDDDPLDFHVDKPVEFALQEEINAYADLKTYVDREANPAFKLGAGVSLSGYTQKGVMYRLVNSNFDEITLMNGMSHGAIVQADGSLNLNNVNGLLTTAEKAGTTIYGHTLGWHRNQNAAYLNGLLSPLIVESPPFANSLDVSGLTAGTLEGWTNTGGGASASVVENEGMGGGVKAVKLTSGAGSSAPEDLQLVTPEIPVVPGHEYEIVFYLKSDVPGEGRITFEGLMNNTPQKDWMNTGEETETFTTNLGWKEIRFRISDFEGESIKIRFDLGYVPNVTYYLDVNNLYVYDTQGDPIKNNLIANGDFESGTGWGGWGNSSTRGVTEDGQGAGNEGRAFYVTNPSTTSGYWEVQTSYELPEPLENGETYNLSFWVKGDAEGIIRPELQSPNYSSDGFGMVNVTKEWKLVNISTTATAADRSRFVISYGEFAGTVHLDNVSLSSASLSGGTTTVVQRTPEEKEAIIAGQLEHWISGMVTNSAPYVKAWNVVNEPMDEAKPNELKTGIGRTGLAADEFYWQDYLGKDYGVKAFQLARKYGNENDLLFINDNNLESNLDKCRGLIEYVTYLESKGARVDGIGTHMHLNLNSDKEQIAEMFQLLANTGKQIKVSELNVAVGVTTDAATEEDYRAQEEMYQYVVGKYLEIVPASQRYGITVWSPTDSPKTASWRANEPVGLWTEGFVRKPAYPGVAKGLSGAK</sequence>
<keyword evidence="13" id="KW-1185">Reference proteome</keyword>
<dbReference type="SUPFAM" id="SSF51445">
    <property type="entry name" value="(Trans)glycosidases"/>
    <property type="match status" value="1"/>
</dbReference>
<dbReference type="Proteomes" id="UP000256708">
    <property type="component" value="Unassembled WGS sequence"/>
</dbReference>
<dbReference type="EMBL" id="QRGR01000001">
    <property type="protein sequence ID" value="RDV17192.1"/>
    <property type="molecule type" value="Genomic_DNA"/>
</dbReference>
<dbReference type="GO" id="GO:0031176">
    <property type="term" value="F:endo-1,4-beta-xylanase activity"/>
    <property type="evidence" value="ECO:0007669"/>
    <property type="project" value="UniProtKB-EC"/>
</dbReference>
<comment type="catalytic activity">
    <reaction evidence="1">
        <text>Endohydrolysis of (1-&gt;4)-beta-D-xylosidic linkages in xylans.</text>
        <dbReference type="EC" id="3.2.1.8"/>
    </reaction>
</comment>
<dbReference type="Gene3D" id="2.60.120.260">
    <property type="entry name" value="Galactose-binding domain-like"/>
    <property type="match status" value="2"/>
</dbReference>
<keyword evidence="9 12" id="KW-0326">Glycosidase</keyword>
<dbReference type="PANTHER" id="PTHR31490:SF88">
    <property type="entry name" value="BETA-XYLANASE"/>
    <property type="match status" value="1"/>
</dbReference>
<evidence type="ECO:0000256" key="3">
    <source>
        <dbReference type="ARBA" id="ARBA00012590"/>
    </source>
</evidence>
<dbReference type="PANTHER" id="PTHR31490">
    <property type="entry name" value="GLYCOSYL HYDROLASE"/>
    <property type="match status" value="1"/>
</dbReference>
<evidence type="ECO:0000256" key="5">
    <source>
        <dbReference type="ARBA" id="ARBA00022729"/>
    </source>
</evidence>
<keyword evidence="4 12" id="KW-0858">Xylan degradation</keyword>
<evidence type="ECO:0000256" key="4">
    <source>
        <dbReference type="ARBA" id="ARBA00022651"/>
    </source>
</evidence>
<gene>
    <name evidence="12" type="ORF">DXT99_01400</name>
</gene>
<evidence type="ECO:0000256" key="7">
    <source>
        <dbReference type="ARBA" id="ARBA00022801"/>
    </source>
</evidence>
<dbReference type="Pfam" id="PF02018">
    <property type="entry name" value="CBM_4_9"/>
    <property type="match status" value="2"/>
</dbReference>
<accession>A0A3D8LJD9</accession>
<dbReference type="OrthoDB" id="1032269at2"/>
<dbReference type="PROSITE" id="PS51257">
    <property type="entry name" value="PROKAR_LIPOPROTEIN"/>
    <property type="match status" value="1"/>
</dbReference>
<reference evidence="13" key="1">
    <citation type="submission" date="2018-08" db="EMBL/GenBank/DDBJ databases">
        <authorList>
            <person name="Liu Z.-W."/>
            <person name="Du Z.-J."/>
        </authorList>
    </citation>
    <scope>NUCLEOTIDE SEQUENCE [LARGE SCALE GENOMIC DNA]</scope>
    <source>
        <strain evidence="13">H4X</strain>
    </source>
</reference>
<dbReference type="SMART" id="SM00633">
    <property type="entry name" value="Glyco_10"/>
    <property type="match status" value="1"/>
</dbReference>
<comment type="similarity">
    <text evidence="2">Belongs to the glycosyl hydrolase 10 (cellulase F) family.</text>
</comment>
<evidence type="ECO:0000256" key="8">
    <source>
        <dbReference type="ARBA" id="ARBA00023277"/>
    </source>
</evidence>
<dbReference type="InterPro" id="IPR008979">
    <property type="entry name" value="Galactose-bd-like_sf"/>
</dbReference>
<dbReference type="RefSeq" id="WP_115563711.1">
    <property type="nucleotide sequence ID" value="NZ_QRGR01000001.1"/>
</dbReference>
<keyword evidence="6" id="KW-0677">Repeat</keyword>
<dbReference type="SUPFAM" id="SSF49785">
    <property type="entry name" value="Galactose-binding domain-like"/>
    <property type="match status" value="2"/>
</dbReference>
<comment type="caution">
    <text evidence="12">The sequence shown here is derived from an EMBL/GenBank/DDBJ whole genome shotgun (WGS) entry which is preliminary data.</text>
</comment>
<evidence type="ECO:0000256" key="2">
    <source>
        <dbReference type="ARBA" id="ARBA00007495"/>
    </source>
</evidence>
<dbReference type="Gene3D" id="3.20.20.80">
    <property type="entry name" value="Glycosidases"/>
    <property type="match status" value="2"/>
</dbReference>
<evidence type="ECO:0000313" key="13">
    <source>
        <dbReference type="Proteomes" id="UP000256708"/>
    </source>
</evidence>
<evidence type="ECO:0000259" key="11">
    <source>
        <dbReference type="PROSITE" id="PS51760"/>
    </source>
</evidence>
<evidence type="ECO:0000256" key="9">
    <source>
        <dbReference type="ARBA" id="ARBA00023295"/>
    </source>
</evidence>
<protein>
    <recommendedName>
        <fullName evidence="3">endo-1,4-beta-xylanase</fullName>
        <ecNumber evidence="3">3.2.1.8</ecNumber>
    </recommendedName>
</protein>
<keyword evidence="5" id="KW-0732">Signal</keyword>
<dbReference type="GO" id="GO:0045493">
    <property type="term" value="P:xylan catabolic process"/>
    <property type="evidence" value="ECO:0007669"/>
    <property type="project" value="UniProtKB-KW"/>
</dbReference>
<dbReference type="InterPro" id="IPR001000">
    <property type="entry name" value="GH10_dom"/>
</dbReference>